<evidence type="ECO:0000256" key="5">
    <source>
        <dbReference type="ARBA" id="ARBA00047942"/>
    </source>
</evidence>
<dbReference type="EMBL" id="WBZC01000006">
    <property type="protein sequence ID" value="KAB3537879.1"/>
    <property type="molecule type" value="Genomic_DNA"/>
</dbReference>
<dbReference type="GO" id="GO:0003676">
    <property type="term" value="F:nucleic acid binding"/>
    <property type="evidence" value="ECO:0007669"/>
    <property type="project" value="InterPro"/>
</dbReference>
<comment type="caution">
    <text evidence="7">The sequence shown here is derived from an EMBL/GenBank/DDBJ whole genome shotgun (WGS) entry which is preliminary data.</text>
</comment>
<dbReference type="InterPro" id="IPR029063">
    <property type="entry name" value="SAM-dependent_MTases_sf"/>
</dbReference>
<evidence type="ECO:0000313" key="8">
    <source>
        <dbReference type="Proteomes" id="UP000432715"/>
    </source>
</evidence>
<dbReference type="GO" id="GO:0032259">
    <property type="term" value="P:methylation"/>
    <property type="evidence" value="ECO:0007669"/>
    <property type="project" value="UniProtKB-KW"/>
</dbReference>
<dbReference type="InterPro" id="IPR002052">
    <property type="entry name" value="DNA_methylase_N6_adenine_CS"/>
</dbReference>
<keyword evidence="8" id="KW-1185">Reference proteome</keyword>
<dbReference type="OrthoDB" id="9815272at2"/>
<sequence>MYNIDFLKILVQSFTDNLTYYKSTAYNESACRLNYIDNLFKVLGWDVSNDSNTSPQIREVLVEDYDRSTGRPDYSMTLTGVVKFFVEAKKPSVDVLSNLDAIFQARRYGWSARHKIVVLTNFENLLIYDASIMPSSTDTADTALIATFNYVEYVDRFEELVSLISRDFIYSGEYDNSFTDVEGLKKQVDDVFLDQINQWRLRLGEYLLSQEFGIEIINDMTQDFINQIVFLRICEDRNLPVYQKLEETITDESKVKDALQQLFVDADNKYNSGLFSGDYLIFDLNNEIIIDIIKTLYYPQSPYVFNLIEASLLGHIYEMFLVKHLIINEDGHIELKEKKENENRSVVTTPIEIVKYMTTKSLQPLLNGKNPDAIKELRVADIASGSGIFLVEVYEQIIHYVRDWYSENQKDHLIHMGGEKYKLPLAEKREILENCIYGIDIDSHAVEVSKFSLLLKLLEDENTPTVTGLTPILPDLTNNLLIGNSLIDTDMITKYKSEDQIQSIIPFDWSIINQGNHFDLIIGNPPYVKVEDMKALLPSNELKIYKKRYSSSYKQFDKYFIFIERSLECLKEEGMLSFIVPNKFSKNKSGAKLRKLLTDDAYVYEFVDFGSAQVFEDKTIYSSILFLKKAMNEEFTFREVDDLNRWWITKDDSSNMIKLSHTLLTDNPWVLVADLDMIQRLNKLYSNSIQLQNIATPFVGIQTSAESIKIGNYKKMPAYWFVDEDITGETNDTYTFRRYDREFTVEKNILKRYFKPVTKAEKGNSSYDTCVTNKWIIFPYDSNADLIPMDVMETDYPNTLEYFRFIYAAIEPKQLGNGGKRDVPLATPDTWYRYGRRQSFKNFWGTDKLIVGVMSKKPMFMRDKNNFVVASGDTAGYVGIKTLEGSPYSLEFIQAYLTHPLIEKVFSIVGSDFDNGFYSRGKSVLDVIPVKKIDFTNEREKERHDSIVEKTHEIYDINATLLNRVSRQTQTVLTRRKEQLISEIMEKIDEILE</sequence>
<dbReference type="RefSeq" id="WP_151859900.1">
    <property type="nucleotide sequence ID" value="NZ_WBZC01000006.1"/>
</dbReference>
<organism evidence="7 8">
    <name type="scientific">Alkaliphilus pronyensis</name>
    <dbReference type="NCBI Taxonomy" id="1482732"/>
    <lineage>
        <taxon>Bacteria</taxon>
        <taxon>Bacillati</taxon>
        <taxon>Bacillota</taxon>
        <taxon>Clostridia</taxon>
        <taxon>Peptostreptococcales</taxon>
        <taxon>Natronincolaceae</taxon>
        <taxon>Alkaliphilus</taxon>
    </lineage>
</organism>
<keyword evidence="3" id="KW-0808">Transferase</keyword>
<name>A0A6I0FG82_9FIRM</name>
<dbReference type="InterPro" id="IPR011639">
    <property type="entry name" value="MethylTrfase_TaqI-like_dom"/>
</dbReference>
<dbReference type="PRINTS" id="PR00507">
    <property type="entry name" value="N12N6MTFRASE"/>
</dbReference>
<comment type="catalytic activity">
    <reaction evidence="5">
        <text>a 2'-deoxyadenosine in DNA + S-adenosyl-L-methionine = an N(6)-methyl-2'-deoxyadenosine in DNA + S-adenosyl-L-homocysteine + H(+)</text>
        <dbReference type="Rhea" id="RHEA:15197"/>
        <dbReference type="Rhea" id="RHEA-COMP:12418"/>
        <dbReference type="Rhea" id="RHEA-COMP:12419"/>
        <dbReference type="ChEBI" id="CHEBI:15378"/>
        <dbReference type="ChEBI" id="CHEBI:57856"/>
        <dbReference type="ChEBI" id="CHEBI:59789"/>
        <dbReference type="ChEBI" id="CHEBI:90615"/>
        <dbReference type="ChEBI" id="CHEBI:90616"/>
        <dbReference type="EC" id="2.1.1.72"/>
    </reaction>
</comment>
<evidence type="ECO:0000256" key="2">
    <source>
        <dbReference type="ARBA" id="ARBA00022603"/>
    </source>
</evidence>
<protein>
    <recommendedName>
        <fullName evidence="1">site-specific DNA-methyltransferase (adenine-specific)</fullName>
        <ecNumber evidence="1">2.1.1.72</ecNumber>
    </recommendedName>
</protein>
<accession>A0A6I0FG82</accession>
<dbReference type="Gene3D" id="3.40.50.150">
    <property type="entry name" value="Vaccinia Virus protein VP39"/>
    <property type="match status" value="1"/>
</dbReference>
<dbReference type="PANTHER" id="PTHR33841">
    <property type="entry name" value="DNA METHYLTRANSFERASE YEEA-RELATED"/>
    <property type="match status" value="1"/>
</dbReference>
<reference evidence="7 8" key="1">
    <citation type="submission" date="2019-10" db="EMBL/GenBank/DDBJ databases">
        <title>Alkaliphilus serpentinus sp. nov. and Alkaliphilus pronyensis sp. nov., two novel anaerobic alkaliphilic species isolated from the serpentinized-hosted hydrothermal field of the Prony Bay (New Caledonia).</title>
        <authorList>
            <person name="Postec A."/>
        </authorList>
    </citation>
    <scope>NUCLEOTIDE SEQUENCE [LARGE SCALE GENOMIC DNA]</scope>
    <source>
        <strain evidence="7 8">LacV</strain>
    </source>
</reference>
<keyword evidence="4" id="KW-0949">S-adenosyl-L-methionine</keyword>
<dbReference type="EC" id="2.1.1.72" evidence="1"/>
<dbReference type="PANTHER" id="PTHR33841:SF1">
    <property type="entry name" value="DNA METHYLTRANSFERASE A"/>
    <property type="match status" value="1"/>
</dbReference>
<dbReference type="Pfam" id="PF07669">
    <property type="entry name" value="Eco57I"/>
    <property type="match status" value="1"/>
</dbReference>
<dbReference type="PROSITE" id="PS00092">
    <property type="entry name" value="N6_MTASE"/>
    <property type="match status" value="1"/>
</dbReference>
<dbReference type="GO" id="GO:0006304">
    <property type="term" value="P:DNA modification"/>
    <property type="evidence" value="ECO:0007669"/>
    <property type="project" value="InterPro"/>
</dbReference>
<evidence type="ECO:0000313" key="7">
    <source>
        <dbReference type="EMBL" id="KAB3537879.1"/>
    </source>
</evidence>
<feature type="domain" description="Type II methyltransferase M.TaqI-like" evidence="6">
    <location>
        <begin position="434"/>
        <end position="615"/>
    </location>
</feature>
<evidence type="ECO:0000256" key="3">
    <source>
        <dbReference type="ARBA" id="ARBA00022679"/>
    </source>
</evidence>
<dbReference type="SUPFAM" id="SSF53335">
    <property type="entry name" value="S-adenosyl-L-methionine-dependent methyltransferases"/>
    <property type="match status" value="1"/>
</dbReference>
<dbReference type="Proteomes" id="UP000432715">
    <property type="component" value="Unassembled WGS sequence"/>
</dbReference>
<evidence type="ECO:0000256" key="1">
    <source>
        <dbReference type="ARBA" id="ARBA00011900"/>
    </source>
</evidence>
<dbReference type="InterPro" id="IPR050953">
    <property type="entry name" value="N4_N6_ade-DNA_methylase"/>
</dbReference>
<dbReference type="GO" id="GO:0009007">
    <property type="term" value="F:site-specific DNA-methyltransferase (adenine-specific) activity"/>
    <property type="evidence" value="ECO:0007669"/>
    <property type="project" value="UniProtKB-EC"/>
</dbReference>
<gene>
    <name evidence="7" type="ORF">F8154_01915</name>
</gene>
<evidence type="ECO:0000256" key="4">
    <source>
        <dbReference type="ARBA" id="ARBA00022691"/>
    </source>
</evidence>
<proteinExistence type="predicted"/>
<evidence type="ECO:0000259" key="6">
    <source>
        <dbReference type="Pfam" id="PF07669"/>
    </source>
</evidence>
<keyword evidence="2 7" id="KW-0489">Methyltransferase</keyword>
<dbReference type="AlphaFoldDB" id="A0A6I0FG82"/>